<dbReference type="InterPro" id="IPR054255">
    <property type="entry name" value="DUF6986"/>
</dbReference>
<keyword evidence="5" id="KW-1185">Reference proteome</keyword>
<dbReference type="Pfam" id="PF22484">
    <property type="entry name" value="DUF6986"/>
    <property type="match status" value="1"/>
</dbReference>
<accession>A0ABZ2L6K8</accession>
<name>A0ABZ2L6K8_9BACT</name>
<protein>
    <submittedName>
        <fullName evidence="4">Aldolase/citrate lyase family protein</fullName>
    </submittedName>
</protein>
<dbReference type="InterPro" id="IPR040442">
    <property type="entry name" value="Pyrv_kinase-like_dom_sf"/>
</dbReference>
<dbReference type="GO" id="GO:0016829">
    <property type="term" value="F:lyase activity"/>
    <property type="evidence" value="ECO:0007669"/>
    <property type="project" value="UniProtKB-KW"/>
</dbReference>
<sequence length="428" mass="45899">MKTSLTEDALAPIRSRLHEANQAFAQRYPGERNARQPVHTVYGGAHLFRAGTAPRLGELALGALAKCAPDAGTFARAIGLPEALAETVYARVQDKLRREPVEDFRVDFEDGYGVRADAEEDQHAVAAAGEMAKGLAAGTLPPFIGIRIKPLTAESQARALRTLDGFLTALLEATGGKLPPNYVVTLPKVQIPEQVAAMADALELLESRLGLAAGTLVFEIMIEQTQAILDATGRAALPALIEAARGRCIAAHLGTYDYTASCGIIAAHQRMDHPACDFAKHVMQVSLAGTGVWLSDGATNILPVGDVQSVHDAWKIHMRHTRRSLEAGFYQGWDLHPAQLPTRFAAVYGFFLEALPAASERLKNFVAKAAQATLVGDVFDDAATGQGLLNFFLRGLHCGAITEDEAQATGLTVAQIRSRSFFPSPFAR</sequence>
<evidence type="ECO:0000256" key="1">
    <source>
        <dbReference type="ARBA" id="ARBA00001946"/>
    </source>
</evidence>
<keyword evidence="4" id="KW-0456">Lyase</keyword>
<dbReference type="InterPro" id="IPR015813">
    <property type="entry name" value="Pyrv/PenolPyrv_kinase-like_dom"/>
</dbReference>
<dbReference type="PANTHER" id="PTHR32308:SF10">
    <property type="entry name" value="CITRATE LYASE SUBUNIT BETA"/>
    <property type="match status" value="1"/>
</dbReference>
<dbReference type="SUPFAM" id="SSF51621">
    <property type="entry name" value="Phosphoenolpyruvate/pyruvate domain"/>
    <property type="match status" value="1"/>
</dbReference>
<organism evidence="4 5">
    <name type="scientific">Pendulispora rubella</name>
    <dbReference type="NCBI Taxonomy" id="2741070"/>
    <lineage>
        <taxon>Bacteria</taxon>
        <taxon>Pseudomonadati</taxon>
        <taxon>Myxococcota</taxon>
        <taxon>Myxococcia</taxon>
        <taxon>Myxococcales</taxon>
        <taxon>Sorangiineae</taxon>
        <taxon>Pendulisporaceae</taxon>
        <taxon>Pendulispora</taxon>
    </lineage>
</organism>
<comment type="cofactor">
    <cofactor evidence="1">
        <name>Mg(2+)</name>
        <dbReference type="ChEBI" id="CHEBI:18420"/>
    </cofactor>
</comment>
<evidence type="ECO:0000313" key="4">
    <source>
        <dbReference type="EMBL" id="WXB06578.1"/>
    </source>
</evidence>
<reference evidence="4" key="1">
    <citation type="submission" date="2021-12" db="EMBL/GenBank/DDBJ databases">
        <title>Discovery of the Pendulisporaceae a myxobacterial family with distinct sporulation behavior and unique specialized metabolism.</title>
        <authorList>
            <person name="Garcia R."/>
            <person name="Popoff A."/>
            <person name="Bader C.D."/>
            <person name="Loehr J."/>
            <person name="Walesch S."/>
            <person name="Walt C."/>
            <person name="Boldt J."/>
            <person name="Bunk B."/>
            <person name="Haeckl F.J.F.P.J."/>
            <person name="Gunesch A.P."/>
            <person name="Birkelbach J."/>
            <person name="Nuebel U."/>
            <person name="Pietschmann T."/>
            <person name="Bach T."/>
            <person name="Mueller R."/>
        </authorList>
    </citation>
    <scope>NUCLEOTIDE SEQUENCE</scope>
    <source>
        <strain evidence="4">MSr11367</strain>
    </source>
</reference>
<dbReference type="Gene3D" id="3.20.20.60">
    <property type="entry name" value="Phosphoenolpyruvate-binding domains"/>
    <property type="match status" value="1"/>
</dbReference>
<evidence type="ECO:0000256" key="2">
    <source>
        <dbReference type="ARBA" id="ARBA00022723"/>
    </source>
</evidence>
<evidence type="ECO:0000256" key="3">
    <source>
        <dbReference type="ARBA" id="ARBA00022842"/>
    </source>
</evidence>
<gene>
    <name evidence="4" type="ORF">LVJ94_04875</name>
</gene>
<keyword evidence="3" id="KW-0460">Magnesium</keyword>
<proteinExistence type="predicted"/>
<dbReference type="EMBL" id="CP089983">
    <property type="protein sequence ID" value="WXB06578.1"/>
    <property type="molecule type" value="Genomic_DNA"/>
</dbReference>
<dbReference type="RefSeq" id="WP_394836227.1">
    <property type="nucleotide sequence ID" value="NZ_CP089929.1"/>
</dbReference>
<evidence type="ECO:0000313" key="5">
    <source>
        <dbReference type="Proteomes" id="UP001374803"/>
    </source>
</evidence>
<dbReference type="PANTHER" id="PTHR32308">
    <property type="entry name" value="LYASE BETA SUBUNIT, PUTATIVE (AFU_ORTHOLOGUE AFUA_4G13030)-RELATED"/>
    <property type="match status" value="1"/>
</dbReference>
<dbReference type="Proteomes" id="UP001374803">
    <property type="component" value="Chromosome"/>
</dbReference>
<keyword evidence="2" id="KW-0479">Metal-binding</keyword>